<reference evidence="3" key="1">
    <citation type="submission" date="2015-08" db="EMBL/GenBank/DDBJ databases">
        <authorList>
            <person name="Babu N.S."/>
            <person name="Beckwith C.J."/>
            <person name="Beseler K.G."/>
            <person name="Brison A."/>
            <person name="Carone J.V."/>
            <person name="Caskin T.P."/>
            <person name="Diamond M."/>
            <person name="Durham M.E."/>
            <person name="Foxe J.M."/>
            <person name="Go M."/>
            <person name="Henderson B.A."/>
            <person name="Jones I.B."/>
            <person name="McGettigan J.A."/>
            <person name="Micheletti S.J."/>
            <person name="Nasrallah M.E."/>
            <person name="Ortiz D."/>
            <person name="Piller C.R."/>
            <person name="Privatt S.R."/>
            <person name="Schneider S.L."/>
            <person name="Sharp S."/>
            <person name="Smith T.C."/>
            <person name="Stanton J.D."/>
            <person name="Ullery H.E."/>
            <person name="Wilson R.J."/>
            <person name="Serrano M.G."/>
            <person name="Buck G."/>
            <person name="Lee V."/>
            <person name="Wang Y."/>
            <person name="Carvalho R."/>
            <person name="Voegtly L."/>
            <person name="Shi R."/>
            <person name="Duckworth R."/>
            <person name="Johnson A."/>
            <person name="Loviza R."/>
            <person name="Walstead R."/>
            <person name="Shah Z."/>
            <person name="Kiflezghi M."/>
            <person name="Wade K."/>
            <person name="Ball S.L."/>
            <person name="Bradley K.W."/>
            <person name="Asai D.J."/>
            <person name="Bowman C.A."/>
            <person name="Russell D.A."/>
            <person name="Pope W.H."/>
            <person name="Jacobs-Sera D."/>
            <person name="Hendrix R.W."/>
            <person name="Hatfull G.F."/>
        </authorList>
    </citation>
    <scope>NUCLEOTIDE SEQUENCE</scope>
</reference>
<dbReference type="SMART" id="SM00470">
    <property type="entry name" value="ParB"/>
    <property type="match status" value="1"/>
</dbReference>
<dbReference type="PANTHER" id="PTHR33375">
    <property type="entry name" value="CHROMOSOME-PARTITIONING PROTEIN PARB-RELATED"/>
    <property type="match status" value="1"/>
</dbReference>
<sequence>MADINGHIELERSIDSIIIGVRHRKELGDLVPLMTSIQERGLLQPITITPDGVLVCGRRRLEAVKLLGWRTLKVWVRSGISDNLSRLLSEQDENALRKPLTPTEESALFEELKELLAEDAARRQEASRFGSSPTVGGENGGADSAPPSPLGKARNNAAKLVTGKASHQRLEQINTIKRTAADPTVAAVVRDLAGTELRAIDDGADVAPAFHRIKAAIELTGGQLNAAPLSRDELEALAAEALARVKQERARGGGRIRPPHPDHQPSQRSLRAFILTWSDLDGWSKHHDATEVGQQLSESDWATFERVLAETEVFADAARRARQRIPQPASA</sequence>
<accession>A0A2P2BX76</accession>
<dbReference type="SUPFAM" id="SSF110849">
    <property type="entry name" value="ParB/Sulfiredoxin"/>
    <property type="match status" value="1"/>
</dbReference>
<feature type="region of interest" description="Disordered" evidence="1">
    <location>
        <begin position="123"/>
        <end position="154"/>
    </location>
</feature>
<dbReference type="EMBL" id="CZKA01000007">
    <property type="protein sequence ID" value="CUR54347.1"/>
    <property type="molecule type" value="Genomic_DNA"/>
</dbReference>
<proteinExistence type="predicted"/>
<dbReference type="Gene3D" id="3.90.1530.30">
    <property type="match status" value="1"/>
</dbReference>
<evidence type="ECO:0000256" key="1">
    <source>
        <dbReference type="SAM" id="MobiDB-lite"/>
    </source>
</evidence>
<gene>
    <name evidence="3" type="ORF">NOCA2150089</name>
</gene>
<evidence type="ECO:0000313" key="3">
    <source>
        <dbReference type="EMBL" id="CUR54347.1"/>
    </source>
</evidence>
<dbReference type="InterPro" id="IPR003115">
    <property type="entry name" value="ParB_N"/>
</dbReference>
<dbReference type="Pfam" id="PF02195">
    <property type="entry name" value="ParB_N"/>
    <property type="match status" value="1"/>
</dbReference>
<name>A0A2P2BX76_9ZZZZ</name>
<dbReference type="GO" id="GO:0005694">
    <property type="term" value="C:chromosome"/>
    <property type="evidence" value="ECO:0007669"/>
    <property type="project" value="TreeGrafter"/>
</dbReference>
<dbReference type="AlphaFoldDB" id="A0A2P2BX76"/>
<protein>
    <submittedName>
        <fullName evidence="3">LigA</fullName>
    </submittedName>
</protein>
<dbReference type="InterPro" id="IPR050336">
    <property type="entry name" value="Chromosome_partition/occlusion"/>
</dbReference>
<evidence type="ECO:0000259" key="2">
    <source>
        <dbReference type="SMART" id="SM00470"/>
    </source>
</evidence>
<dbReference type="GO" id="GO:0007059">
    <property type="term" value="P:chromosome segregation"/>
    <property type="evidence" value="ECO:0007669"/>
    <property type="project" value="TreeGrafter"/>
</dbReference>
<feature type="domain" description="ParB-like N-terminal" evidence="2">
    <location>
        <begin position="10"/>
        <end position="93"/>
    </location>
</feature>
<organism evidence="3">
    <name type="scientific">metagenome</name>
    <dbReference type="NCBI Taxonomy" id="256318"/>
    <lineage>
        <taxon>unclassified sequences</taxon>
        <taxon>metagenomes</taxon>
    </lineage>
</organism>
<dbReference type="InterPro" id="IPR036086">
    <property type="entry name" value="ParB/Sulfiredoxin_sf"/>
</dbReference>
<dbReference type="GO" id="GO:0045881">
    <property type="term" value="P:positive regulation of sporulation resulting in formation of a cellular spore"/>
    <property type="evidence" value="ECO:0007669"/>
    <property type="project" value="TreeGrafter"/>
</dbReference>
<dbReference type="PANTHER" id="PTHR33375:SF1">
    <property type="entry name" value="CHROMOSOME-PARTITIONING PROTEIN PARB-RELATED"/>
    <property type="match status" value="1"/>
</dbReference>